<reference evidence="1 2" key="1">
    <citation type="submission" date="2017-04" db="EMBL/GenBank/DDBJ databases">
        <title>Novel microbial lineages endemic to geothermal iron-oxide mats fill important gaps in the evolutionary history of Archaea.</title>
        <authorList>
            <person name="Jay Z.J."/>
            <person name="Beam J.P."/>
            <person name="Dlakic M."/>
            <person name="Rusch D.B."/>
            <person name="Kozubal M.A."/>
            <person name="Inskeep W.P."/>
        </authorList>
    </citation>
    <scope>NUCLEOTIDE SEQUENCE [LARGE SCALE GENOMIC DNA]</scope>
    <source>
        <strain evidence="1">ECH_B_2</strain>
    </source>
</reference>
<dbReference type="AlphaFoldDB" id="A0A2R6BAU4"/>
<evidence type="ECO:0000313" key="2">
    <source>
        <dbReference type="Proteomes" id="UP000241284"/>
    </source>
</evidence>
<evidence type="ECO:0000313" key="1">
    <source>
        <dbReference type="EMBL" id="PSN95783.1"/>
    </source>
</evidence>
<sequence>MIQKKGETGTRRCRLYDASFSELRGCLMWEFLKHGKRVLPVPACNTPVNTSNVVESTGI</sequence>
<organism evidence="1 2">
    <name type="scientific">Candidatus Marsarchaeota G2 archaeon ECH_B_2</name>
    <dbReference type="NCBI Taxonomy" id="1978160"/>
    <lineage>
        <taxon>Archaea</taxon>
        <taxon>Candidatus Marsarchaeota</taxon>
        <taxon>Candidatus Marsarchaeota group 2</taxon>
    </lineage>
</organism>
<comment type="caution">
    <text evidence="1">The sequence shown here is derived from an EMBL/GenBank/DDBJ whole genome shotgun (WGS) entry which is preliminary data.</text>
</comment>
<name>A0A2R6BAU4_9ARCH</name>
<accession>A0A2R6BAU4</accession>
<gene>
    <name evidence="1" type="ORF">B9Q06_04175</name>
</gene>
<protein>
    <submittedName>
        <fullName evidence="1">Uncharacterized protein</fullName>
    </submittedName>
</protein>
<dbReference type="Proteomes" id="UP000241284">
    <property type="component" value="Unassembled WGS sequence"/>
</dbReference>
<dbReference type="EMBL" id="NEXH01000006">
    <property type="protein sequence ID" value="PSN95783.1"/>
    <property type="molecule type" value="Genomic_DNA"/>
</dbReference>
<proteinExistence type="predicted"/>